<dbReference type="GO" id="GO:0046872">
    <property type="term" value="F:metal ion binding"/>
    <property type="evidence" value="ECO:0007669"/>
    <property type="project" value="UniProtKB-KW"/>
</dbReference>
<proteinExistence type="predicted"/>
<dbReference type="EMBL" id="MN034638">
    <property type="protein sequence ID" value="QDH89147.1"/>
    <property type="molecule type" value="Genomic_RNA"/>
</dbReference>
<dbReference type="Pfam" id="PF03431">
    <property type="entry name" value="RNA_replicase_B"/>
    <property type="match status" value="1"/>
</dbReference>
<evidence type="ECO:0000256" key="7">
    <source>
        <dbReference type="ARBA" id="ARBA00030248"/>
    </source>
</evidence>
<feature type="binding site" evidence="9">
    <location>
        <position position="462"/>
    </location>
    <ligand>
        <name>Mg(2+)</name>
        <dbReference type="ChEBI" id="CHEBI:18420"/>
        <label>2</label>
    </ligand>
</feature>
<dbReference type="GO" id="GO:0039694">
    <property type="term" value="P:viral RNA genome replication"/>
    <property type="evidence" value="ECO:0007669"/>
    <property type="project" value="InterPro"/>
</dbReference>
<dbReference type="InterPro" id="IPR007096">
    <property type="entry name" value="RNA-dir_Rpol_cat_phage"/>
</dbReference>
<keyword evidence="9" id="KW-0479">Metal-binding</keyword>
<name>A0A514D6D6_9VIRU</name>
<feature type="binding site" evidence="9">
    <location>
        <position position="463"/>
    </location>
    <ligand>
        <name>Mg(2+)</name>
        <dbReference type="ChEBI" id="CHEBI:18420"/>
        <label>2</label>
    </ligand>
</feature>
<sequence>MRRNESYAEFILGLYEAQLKDCVSQYPGLAKEFLRDKTRLSSAIEHNGLHFFMEIMPAWRKHFDQCLAAGRLTRTGLIHFGSYKSEGAVPKLFRGLTLRVFNLNGELKPDPDPNAIRWIRQLLGVVKRLRMECGPSDRSDAVKEFLRTDQEVRTGTLDWDSGDDLDTGKLRDISFTDDTPTPSESKQGLLPCFSVSSLPYRHAECIQQVADYISSCLGEYNPTETRFRHGPGAVSDQKFEAYKYAFKNWPDRLDKVFPMADFAVANYANWEDSSLYKCTDAEVRKEFPAKLIAVPKSLSTPRLIASEPTALQWCQQSVRDHLYSRVRRTPLGNFVDFTRQDANGNLALEASRTGEHCTIDLSSASDRISCWFVERLFRRSPDLLAALRATRSKFIVQDICRDSPRYNKLRKYSTMGNATTFPVQSLAFLAICLGTVLYVRNQRFSQSWLKSLGKGTVRVFGDDLIVPKDCSGSVVDALHALGLRVNPAKTFLTGLFRESCGVDAYAGHDVTTTSILDVPIRAKPGSIVSSVDVHNNLVRKGYYNTAAFVQKTVMRCGFDKIRNVTHGSGSFGWFDNYVSATTVLETRRCRDTQVIQVRCMVVKTKQRRNQPECSAGLLQFFTEAARVVETSISGIGSPTQRVKAKLSFD</sequence>
<comment type="catalytic activity">
    <reaction evidence="8">
        <text>RNA(n) + a ribonucleoside 5'-triphosphate = RNA(n+1) + diphosphate</text>
        <dbReference type="Rhea" id="RHEA:21248"/>
        <dbReference type="Rhea" id="RHEA-COMP:14527"/>
        <dbReference type="Rhea" id="RHEA-COMP:17342"/>
        <dbReference type="ChEBI" id="CHEBI:33019"/>
        <dbReference type="ChEBI" id="CHEBI:61557"/>
        <dbReference type="ChEBI" id="CHEBI:140395"/>
        <dbReference type="EC" id="2.7.7.48"/>
    </reaction>
</comment>
<evidence type="ECO:0000256" key="6">
    <source>
        <dbReference type="ARBA" id="ARBA00022953"/>
    </source>
</evidence>
<evidence type="ECO:0000259" key="10">
    <source>
        <dbReference type="PROSITE" id="PS50522"/>
    </source>
</evidence>
<evidence type="ECO:0000313" key="11">
    <source>
        <dbReference type="EMBL" id="QDH89147.1"/>
    </source>
</evidence>
<dbReference type="GO" id="GO:0003968">
    <property type="term" value="F:RNA-directed RNA polymerase activity"/>
    <property type="evidence" value="ECO:0007669"/>
    <property type="project" value="UniProtKB-KW"/>
</dbReference>
<keyword evidence="5" id="KW-0547">Nucleotide-binding</keyword>
<evidence type="ECO:0000256" key="1">
    <source>
        <dbReference type="ARBA" id="ARBA00012494"/>
    </source>
</evidence>
<feature type="binding site" evidence="9">
    <location>
        <position position="360"/>
    </location>
    <ligand>
        <name>Mg(2+)</name>
        <dbReference type="ChEBI" id="CHEBI:18420"/>
        <label>2</label>
    </ligand>
</feature>
<keyword evidence="6" id="KW-0693">Viral RNA replication</keyword>
<keyword evidence="3" id="KW-0808">Transferase</keyword>
<dbReference type="PROSITE" id="PS50522">
    <property type="entry name" value="RDRP_PHAGE"/>
    <property type="match status" value="1"/>
</dbReference>
<comment type="cofactor">
    <cofactor evidence="9">
        <name>Mg(2+)</name>
        <dbReference type="ChEBI" id="CHEBI:18420"/>
    </cofactor>
    <text evidence="9">Binds 2 Mg(2+) per subunit.</text>
</comment>
<keyword evidence="2 11" id="KW-0696">RNA-directed RNA polymerase</keyword>
<dbReference type="EC" id="2.7.7.48" evidence="1"/>
<keyword evidence="9" id="KW-0460">Magnesium</keyword>
<protein>
    <recommendedName>
        <fullName evidence="1">RNA-directed RNA polymerase</fullName>
        <ecNumber evidence="1">2.7.7.48</ecNumber>
    </recommendedName>
    <alternativeName>
        <fullName evidence="7">RNA replicase beta chain</fullName>
    </alternativeName>
</protein>
<gene>
    <name evidence="11" type="ORF">H4Bulk46811_000003</name>
</gene>
<evidence type="ECO:0000256" key="4">
    <source>
        <dbReference type="ARBA" id="ARBA00022695"/>
    </source>
</evidence>
<evidence type="ECO:0000256" key="3">
    <source>
        <dbReference type="ARBA" id="ARBA00022679"/>
    </source>
</evidence>
<accession>A0A514D6D6</accession>
<dbReference type="InterPro" id="IPR005093">
    <property type="entry name" value="RNArep_beta"/>
</dbReference>
<organism evidence="11">
    <name type="scientific">Leviviridae sp</name>
    <dbReference type="NCBI Taxonomy" id="2027243"/>
    <lineage>
        <taxon>Viruses</taxon>
        <taxon>Riboviria</taxon>
        <taxon>Orthornavirae</taxon>
        <taxon>Lenarviricota</taxon>
        <taxon>Leviviricetes</taxon>
        <taxon>Norzivirales</taxon>
        <taxon>Fiersviridae</taxon>
    </lineage>
</organism>
<reference evidence="11" key="1">
    <citation type="submission" date="2019-05" db="EMBL/GenBank/DDBJ databases">
        <title>Metatranscriptomic reconstruction reveals RNA viruses with the potential to shape carbon cycling in soil.</title>
        <authorList>
            <person name="Starr E.P."/>
            <person name="Nuccio E."/>
            <person name="Pett-Ridge J."/>
            <person name="Banfield J.F."/>
            <person name="Firestone M.K."/>
        </authorList>
    </citation>
    <scope>NUCLEOTIDE SEQUENCE</scope>
    <source>
        <strain evidence="11">H4_Bulk_46_scaffold_811</strain>
    </source>
</reference>
<feature type="domain" description="RdRp catalytic" evidence="10">
    <location>
        <begin position="345"/>
        <end position="494"/>
    </location>
</feature>
<feature type="non-terminal residue" evidence="11">
    <location>
        <position position="649"/>
    </location>
</feature>
<dbReference type="GO" id="GO:0000166">
    <property type="term" value="F:nucleotide binding"/>
    <property type="evidence" value="ECO:0007669"/>
    <property type="project" value="UniProtKB-KW"/>
</dbReference>
<evidence type="ECO:0000256" key="5">
    <source>
        <dbReference type="ARBA" id="ARBA00022741"/>
    </source>
</evidence>
<evidence type="ECO:0000256" key="2">
    <source>
        <dbReference type="ARBA" id="ARBA00022484"/>
    </source>
</evidence>
<evidence type="ECO:0000256" key="9">
    <source>
        <dbReference type="PIRSR" id="PIRSR605093-1"/>
    </source>
</evidence>
<evidence type="ECO:0000256" key="8">
    <source>
        <dbReference type="ARBA" id="ARBA00048744"/>
    </source>
</evidence>
<keyword evidence="4" id="KW-0548">Nucleotidyltransferase</keyword>